<evidence type="ECO:0000259" key="8">
    <source>
        <dbReference type="PROSITE" id="PS50928"/>
    </source>
</evidence>
<dbReference type="Gene3D" id="1.10.3720.10">
    <property type="entry name" value="MetI-like"/>
    <property type="match status" value="1"/>
</dbReference>
<dbReference type="RefSeq" id="WP_168109548.1">
    <property type="nucleotide sequence ID" value="NZ_VTOX01000010.1"/>
</dbReference>
<evidence type="ECO:0000256" key="5">
    <source>
        <dbReference type="ARBA" id="ARBA00022989"/>
    </source>
</evidence>
<proteinExistence type="inferred from homology"/>
<dbReference type="PANTHER" id="PTHR30151:SF0">
    <property type="entry name" value="ABC TRANSPORTER PERMEASE PROTEIN MJ0413-RELATED"/>
    <property type="match status" value="1"/>
</dbReference>
<name>A0A7X6DJQ0_9BURK</name>
<dbReference type="PANTHER" id="PTHR30151">
    <property type="entry name" value="ALKANE SULFONATE ABC TRANSPORTER-RELATED, MEMBRANE SUBUNIT"/>
    <property type="match status" value="1"/>
</dbReference>
<keyword evidence="6 7" id="KW-0472">Membrane</keyword>
<keyword evidence="10" id="KW-1185">Reference proteome</keyword>
<dbReference type="CDD" id="cd06261">
    <property type="entry name" value="TM_PBP2"/>
    <property type="match status" value="1"/>
</dbReference>
<dbReference type="InterPro" id="IPR000515">
    <property type="entry name" value="MetI-like"/>
</dbReference>
<evidence type="ECO:0000256" key="7">
    <source>
        <dbReference type="RuleBase" id="RU363032"/>
    </source>
</evidence>
<dbReference type="Pfam" id="PF00528">
    <property type="entry name" value="BPD_transp_1"/>
    <property type="match status" value="1"/>
</dbReference>
<evidence type="ECO:0000256" key="4">
    <source>
        <dbReference type="ARBA" id="ARBA00022692"/>
    </source>
</evidence>
<gene>
    <name evidence="9" type="ORF">RAMLITH_21665</name>
</gene>
<keyword evidence="3" id="KW-1003">Cell membrane</keyword>
<evidence type="ECO:0000256" key="3">
    <source>
        <dbReference type="ARBA" id="ARBA00022475"/>
    </source>
</evidence>
<feature type="transmembrane region" description="Helical" evidence="7">
    <location>
        <begin position="96"/>
        <end position="116"/>
    </location>
</feature>
<dbReference type="AlphaFoldDB" id="A0A7X6DJQ0"/>
<reference evidence="9 10" key="1">
    <citation type="journal article" date="2020" name="Nature">
        <title>Bacterial chemolithoautotrophy via manganese oxidation.</title>
        <authorList>
            <person name="Yu H."/>
            <person name="Leadbetter J.R."/>
        </authorList>
    </citation>
    <scope>NUCLEOTIDE SEQUENCE [LARGE SCALE GENOMIC DNA]</scope>
    <source>
        <strain evidence="9 10">RBP-1</strain>
    </source>
</reference>
<dbReference type="Proteomes" id="UP000521868">
    <property type="component" value="Unassembled WGS sequence"/>
</dbReference>
<comment type="caution">
    <text evidence="9">The sequence shown here is derived from an EMBL/GenBank/DDBJ whole genome shotgun (WGS) entry which is preliminary data.</text>
</comment>
<evidence type="ECO:0000313" key="10">
    <source>
        <dbReference type="Proteomes" id="UP000521868"/>
    </source>
</evidence>
<keyword evidence="5 7" id="KW-1133">Transmembrane helix</keyword>
<evidence type="ECO:0000256" key="1">
    <source>
        <dbReference type="ARBA" id="ARBA00004651"/>
    </source>
</evidence>
<comment type="subcellular location">
    <subcellularLocation>
        <location evidence="1 7">Cell membrane</location>
        <topology evidence="1 7">Multi-pass membrane protein</topology>
    </subcellularLocation>
</comment>
<protein>
    <submittedName>
        <fullName evidence="9">ABC transporter permease subunit</fullName>
    </submittedName>
</protein>
<feature type="transmembrane region" description="Helical" evidence="7">
    <location>
        <begin position="63"/>
        <end position="84"/>
    </location>
</feature>
<dbReference type="GO" id="GO:0005886">
    <property type="term" value="C:plasma membrane"/>
    <property type="evidence" value="ECO:0007669"/>
    <property type="project" value="UniProtKB-SubCell"/>
</dbReference>
<feature type="transmembrane region" description="Helical" evidence="7">
    <location>
        <begin position="122"/>
        <end position="142"/>
    </location>
</feature>
<feature type="transmembrane region" description="Helical" evidence="7">
    <location>
        <begin position="216"/>
        <end position="237"/>
    </location>
</feature>
<evidence type="ECO:0000256" key="2">
    <source>
        <dbReference type="ARBA" id="ARBA00022448"/>
    </source>
</evidence>
<dbReference type="EMBL" id="VTOX01000010">
    <property type="protein sequence ID" value="NKE68429.1"/>
    <property type="molecule type" value="Genomic_DNA"/>
</dbReference>
<sequence>MSRAGRIRLVAVAILVLALEVACRAGWVDPVAVIAPSLMVQGAWRLLASGKYTGDMLLTLSNVAIACSLAVVSGFAGGWLLYALPRLRRAADPLLASYYAVPTFIFYPLFIVLFGLNRWPLVAIGFIFAVVAMALNTLQGFERVPRVLRRTARAMRLSTRQEMLQVVFPSCAPYLFTGLKLAIVYSFIGVIAGEFVLSGDGFGFEIAFAYNSFDNATMYGLMILLLGFVGGLNSILYSWERRLYLRRGGR</sequence>
<feature type="transmembrane region" description="Helical" evidence="7">
    <location>
        <begin position="163"/>
        <end position="196"/>
    </location>
</feature>
<evidence type="ECO:0000313" key="9">
    <source>
        <dbReference type="EMBL" id="NKE68429.1"/>
    </source>
</evidence>
<dbReference type="GO" id="GO:0055085">
    <property type="term" value="P:transmembrane transport"/>
    <property type="evidence" value="ECO:0007669"/>
    <property type="project" value="InterPro"/>
</dbReference>
<dbReference type="SUPFAM" id="SSF161098">
    <property type="entry name" value="MetI-like"/>
    <property type="match status" value="1"/>
</dbReference>
<dbReference type="InterPro" id="IPR035906">
    <property type="entry name" value="MetI-like_sf"/>
</dbReference>
<comment type="similarity">
    <text evidence="7">Belongs to the binding-protein-dependent transport system permease family.</text>
</comment>
<feature type="domain" description="ABC transmembrane type-1" evidence="8">
    <location>
        <begin position="56"/>
        <end position="234"/>
    </location>
</feature>
<accession>A0A7X6DJQ0</accession>
<keyword evidence="4 7" id="KW-0812">Transmembrane</keyword>
<dbReference type="PROSITE" id="PS50928">
    <property type="entry name" value="ABC_TM1"/>
    <property type="match status" value="1"/>
</dbReference>
<organism evidence="9 10">
    <name type="scientific">Ramlibacter lithotrophicus</name>
    <dbReference type="NCBI Taxonomy" id="2606681"/>
    <lineage>
        <taxon>Bacteria</taxon>
        <taxon>Pseudomonadati</taxon>
        <taxon>Pseudomonadota</taxon>
        <taxon>Betaproteobacteria</taxon>
        <taxon>Burkholderiales</taxon>
        <taxon>Comamonadaceae</taxon>
        <taxon>Ramlibacter</taxon>
    </lineage>
</organism>
<evidence type="ECO:0000256" key="6">
    <source>
        <dbReference type="ARBA" id="ARBA00023136"/>
    </source>
</evidence>
<keyword evidence="2 7" id="KW-0813">Transport</keyword>